<dbReference type="Proteomes" id="UP000050525">
    <property type="component" value="Unassembled WGS sequence"/>
</dbReference>
<protein>
    <submittedName>
        <fullName evidence="1">Uncharacterized protein</fullName>
    </submittedName>
</protein>
<organism evidence="1 2">
    <name type="scientific">Alligator mississippiensis</name>
    <name type="common">American alligator</name>
    <dbReference type="NCBI Taxonomy" id="8496"/>
    <lineage>
        <taxon>Eukaryota</taxon>
        <taxon>Metazoa</taxon>
        <taxon>Chordata</taxon>
        <taxon>Craniata</taxon>
        <taxon>Vertebrata</taxon>
        <taxon>Euteleostomi</taxon>
        <taxon>Archelosauria</taxon>
        <taxon>Archosauria</taxon>
        <taxon>Crocodylia</taxon>
        <taxon>Alligatoridae</taxon>
        <taxon>Alligatorinae</taxon>
        <taxon>Alligator</taxon>
    </lineage>
</organism>
<keyword evidence="2" id="KW-1185">Reference proteome</keyword>
<gene>
    <name evidence="1" type="ORF">Y1Q_0014063</name>
</gene>
<accession>A0A151NVC2</accession>
<evidence type="ECO:0000313" key="2">
    <source>
        <dbReference type="Proteomes" id="UP000050525"/>
    </source>
</evidence>
<proteinExistence type="predicted"/>
<dbReference type="AlphaFoldDB" id="A0A151NVC2"/>
<sequence length="69" mass="7540">METADSSWKGGSIPRAVLGRFQGVCSRLDPKIVTLPLALMSCCQKHSTRGNALCLCLWSVDLIPGWRAH</sequence>
<dbReference type="EMBL" id="AKHW03001828">
    <property type="protein sequence ID" value="KYO40862.1"/>
    <property type="molecule type" value="Genomic_DNA"/>
</dbReference>
<name>A0A151NVC2_ALLMI</name>
<evidence type="ECO:0000313" key="1">
    <source>
        <dbReference type="EMBL" id="KYO40862.1"/>
    </source>
</evidence>
<comment type="caution">
    <text evidence="1">The sequence shown here is derived from an EMBL/GenBank/DDBJ whole genome shotgun (WGS) entry which is preliminary data.</text>
</comment>
<reference evidence="1 2" key="1">
    <citation type="journal article" date="2012" name="Genome Biol.">
        <title>Sequencing three crocodilian genomes to illuminate the evolution of archosaurs and amniotes.</title>
        <authorList>
            <person name="St John J.A."/>
            <person name="Braun E.L."/>
            <person name="Isberg S.R."/>
            <person name="Miles L.G."/>
            <person name="Chong A.Y."/>
            <person name="Gongora J."/>
            <person name="Dalzell P."/>
            <person name="Moran C."/>
            <person name="Bed'hom B."/>
            <person name="Abzhanov A."/>
            <person name="Burgess S.C."/>
            <person name="Cooksey A.M."/>
            <person name="Castoe T.A."/>
            <person name="Crawford N.G."/>
            <person name="Densmore L.D."/>
            <person name="Drew J.C."/>
            <person name="Edwards S.V."/>
            <person name="Faircloth B.C."/>
            <person name="Fujita M.K."/>
            <person name="Greenwold M.J."/>
            <person name="Hoffmann F.G."/>
            <person name="Howard J.M."/>
            <person name="Iguchi T."/>
            <person name="Janes D.E."/>
            <person name="Khan S.Y."/>
            <person name="Kohno S."/>
            <person name="de Koning A.J."/>
            <person name="Lance S.L."/>
            <person name="McCarthy F.M."/>
            <person name="McCormack J.E."/>
            <person name="Merchant M.E."/>
            <person name="Peterson D.G."/>
            <person name="Pollock D.D."/>
            <person name="Pourmand N."/>
            <person name="Raney B.J."/>
            <person name="Roessler K.A."/>
            <person name="Sanford J.R."/>
            <person name="Sawyer R.H."/>
            <person name="Schmidt C.J."/>
            <person name="Triplett E.W."/>
            <person name="Tuberville T.D."/>
            <person name="Venegas-Anaya M."/>
            <person name="Howard J.T."/>
            <person name="Jarvis E.D."/>
            <person name="Guillette L.J.Jr."/>
            <person name="Glenn T.C."/>
            <person name="Green R.E."/>
            <person name="Ray D.A."/>
        </authorList>
    </citation>
    <scope>NUCLEOTIDE SEQUENCE [LARGE SCALE GENOMIC DNA]</scope>
    <source>
        <strain evidence="1">KSC_2009_1</strain>
    </source>
</reference>